<gene>
    <name evidence="12" type="ORF">K470DRAFT_273393</name>
</gene>
<dbReference type="PANTHER" id="PTHR31737:SF2">
    <property type="entry name" value="PROTEIN TOS1"/>
    <property type="match status" value="1"/>
</dbReference>
<dbReference type="GO" id="GO:0042973">
    <property type="term" value="F:glucan endo-1,3-beta-D-glucosidase activity"/>
    <property type="evidence" value="ECO:0007669"/>
    <property type="project" value="UniProtKB-EC"/>
</dbReference>
<protein>
    <recommendedName>
        <fullName evidence="3">glucan endo-1,3-beta-D-glucosidase</fullName>
        <ecNumber evidence="3">3.2.1.39</ecNumber>
    </recommendedName>
</protein>
<keyword evidence="7" id="KW-0961">Cell wall biogenesis/degradation</keyword>
<proteinExistence type="inferred from homology"/>
<evidence type="ECO:0000256" key="9">
    <source>
        <dbReference type="SAM" id="SignalP"/>
    </source>
</evidence>
<keyword evidence="6" id="KW-0326">Glycosidase</keyword>
<organism evidence="12 13">
    <name type="scientific">Piedraia hortae CBS 480.64</name>
    <dbReference type="NCBI Taxonomy" id="1314780"/>
    <lineage>
        <taxon>Eukaryota</taxon>
        <taxon>Fungi</taxon>
        <taxon>Dikarya</taxon>
        <taxon>Ascomycota</taxon>
        <taxon>Pezizomycotina</taxon>
        <taxon>Dothideomycetes</taxon>
        <taxon>Dothideomycetidae</taxon>
        <taxon>Capnodiales</taxon>
        <taxon>Piedraiaceae</taxon>
        <taxon>Piedraia</taxon>
    </lineage>
</organism>
<feature type="chain" id="PRO_5025434313" description="glucan endo-1,3-beta-D-glucosidase" evidence="9">
    <location>
        <begin position="21"/>
        <end position="453"/>
    </location>
</feature>
<dbReference type="Pfam" id="PF10287">
    <property type="entry name" value="YJL171C_Tos1_C"/>
    <property type="match status" value="1"/>
</dbReference>
<evidence type="ECO:0000256" key="1">
    <source>
        <dbReference type="ARBA" id="ARBA00000382"/>
    </source>
</evidence>
<evidence type="ECO:0000259" key="10">
    <source>
        <dbReference type="Pfam" id="PF10287"/>
    </source>
</evidence>
<dbReference type="EC" id="3.2.1.39" evidence="3"/>
<dbReference type="OrthoDB" id="118256at2759"/>
<evidence type="ECO:0000256" key="7">
    <source>
        <dbReference type="ARBA" id="ARBA00023316"/>
    </source>
</evidence>
<evidence type="ECO:0000256" key="3">
    <source>
        <dbReference type="ARBA" id="ARBA00012780"/>
    </source>
</evidence>
<comment type="catalytic activity">
    <reaction evidence="1">
        <text>Hydrolysis of (1-&gt;3)-beta-D-glucosidic linkages in (1-&gt;3)-beta-D-glucans.</text>
        <dbReference type="EC" id="3.2.1.39"/>
    </reaction>
</comment>
<comment type="similarity">
    <text evidence="2">Belongs to the PGA52 family.</text>
</comment>
<dbReference type="GO" id="GO:0071555">
    <property type="term" value="P:cell wall organization"/>
    <property type="evidence" value="ECO:0007669"/>
    <property type="project" value="UniProtKB-KW"/>
</dbReference>
<feature type="region of interest" description="Disordered" evidence="8">
    <location>
        <begin position="156"/>
        <end position="204"/>
    </location>
</feature>
<name>A0A6A7BPP9_9PEZI</name>
<feature type="signal peptide" evidence="9">
    <location>
        <begin position="1"/>
        <end position="20"/>
    </location>
</feature>
<evidence type="ECO:0000256" key="6">
    <source>
        <dbReference type="ARBA" id="ARBA00023295"/>
    </source>
</evidence>
<dbReference type="EMBL" id="MU006051">
    <property type="protein sequence ID" value="KAF2857311.1"/>
    <property type="molecule type" value="Genomic_DNA"/>
</dbReference>
<evidence type="ECO:0000313" key="13">
    <source>
        <dbReference type="Proteomes" id="UP000799421"/>
    </source>
</evidence>
<evidence type="ECO:0000256" key="4">
    <source>
        <dbReference type="ARBA" id="ARBA00022729"/>
    </source>
</evidence>
<dbReference type="Pfam" id="PF10290">
    <property type="entry name" value="YJL171C_Tos1_N"/>
    <property type="match status" value="1"/>
</dbReference>
<feature type="domain" description="Cell wall protein YJL171C/Tos1 C-terminal" evidence="10">
    <location>
        <begin position="206"/>
        <end position="434"/>
    </location>
</feature>
<evidence type="ECO:0000259" key="11">
    <source>
        <dbReference type="Pfam" id="PF10290"/>
    </source>
</evidence>
<evidence type="ECO:0000256" key="2">
    <source>
        <dbReference type="ARBA" id="ARBA00006055"/>
    </source>
</evidence>
<keyword evidence="4 9" id="KW-0732">Signal</keyword>
<dbReference type="InterPro" id="IPR018805">
    <property type="entry name" value="YJL171C/Tos1_C"/>
</dbReference>
<evidence type="ECO:0000256" key="8">
    <source>
        <dbReference type="SAM" id="MobiDB-lite"/>
    </source>
</evidence>
<feature type="domain" description="Cell wall protein YJL171C/Tos1 N-terminal" evidence="11">
    <location>
        <begin position="43"/>
        <end position="104"/>
    </location>
</feature>
<evidence type="ECO:0000313" key="12">
    <source>
        <dbReference type="EMBL" id="KAF2857311.1"/>
    </source>
</evidence>
<feature type="compositionally biased region" description="Low complexity" evidence="8">
    <location>
        <begin position="159"/>
        <end position="202"/>
    </location>
</feature>
<keyword evidence="13" id="KW-1185">Reference proteome</keyword>
<reference evidence="12" key="1">
    <citation type="journal article" date="2020" name="Stud. Mycol.">
        <title>101 Dothideomycetes genomes: a test case for predicting lifestyles and emergence of pathogens.</title>
        <authorList>
            <person name="Haridas S."/>
            <person name="Albert R."/>
            <person name="Binder M."/>
            <person name="Bloem J."/>
            <person name="Labutti K."/>
            <person name="Salamov A."/>
            <person name="Andreopoulos B."/>
            <person name="Baker S."/>
            <person name="Barry K."/>
            <person name="Bills G."/>
            <person name="Bluhm B."/>
            <person name="Cannon C."/>
            <person name="Castanera R."/>
            <person name="Culley D."/>
            <person name="Daum C."/>
            <person name="Ezra D."/>
            <person name="Gonzalez J."/>
            <person name="Henrissat B."/>
            <person name="Kuo A."/>
            <person name="Liang C."/>
            <person name="Lipzen A."/>
            <person name="Lutzoni F."/>
            <person name="Magnuson J."/>
            <person name="Mondo S."/>
            <person name="Nolan M."/>
            <person name="Ohm R."/>
            <person name="Pangilinan J."/>
            <person name="Park H.-J."/>
            <person name="Ramirez L."/>
            <person name="Alfaro M."/>
            <person name="Sun H."/>
            <person name="Tritt A."/>
            <person name="Yoshinaga Y."/>
            <person name="Zwiers L.-H."/>
            <person name="Turgeon B."/>
            <person name="Goodwin S."/>
            <person name="Spatafora J."/>
            <person name="Crous P."/>
            <person name="Grigoriev I."/>
        </authorList>
    </citation>
    <scope>NUCLEOTIDE SEQUENCE</scope>
    <source>
        <strain evidence="12">CBS 480.64</strain>
    </source>
</reference>
<dbReference type="InterPro" id="IPR018807">
    <property type="entry name" value="YJL171C/Tos1_N"/>
</dbReference>
<dbReference type="AlphaFoldDB" id="A0A6A7BPP9"/>
<accession>A0A6A7BPP9</accession>
<dbReference type="GO" id="GO:0009277">
    <property type="term" value="C:fungal-type cell wall"/>
    <property type="evidence" value="ECO:0007669"/>
    <property type="project" value="TreeGrafter"/>
</dbReference>
<sequence>MKSFLATATAVLLWTTAAGANKRDLCSDGSVDDGGNWYCQKVQAVTYTNVGGKGQYNRITNMGSDGHCAHSPMGYSGNVAPLDQEVSLHFRGPLHLKQFAFYAPGTAKSKRNEDDLGHLHVHGRRGQLHRHVVRQVGAMVTATINGQVVSWRNQYGGPSTATSSSSVQTQAAASQTSQASSSHTLASPQTSPSSGSRDSSSSNGQAWTRGAYYNAASGTSEGLVFLNHFGGCGSGTFDMTYGNSLSFASSDGTKGSADRQVLADVVLPSSAEVIIMSDDHCGGNDGACGYYRDGIKDVAHHGFDGAAKAFFFEFQMPHETGSTAASEYDPVDMPAIWMLNALIPRTLQYGNEQCSCWQSGCGEFDMFEVLSAGDNRMKSTLHGNVAGGDSDYFERPVNASIKAAAILYNDNIHLRVLDDNTDFGDAIDFDKIESMCSETLVQSEFVSLFKLGG</sequence>
<dbReference type="Proteomes" id="UP000799421">
    <property type="component" value="Unassembled WGS sequence"/>
</dbReference>
<keyword evidence="5" id="KW-0378">Hydrolase</keyword>
<evidence type="ECO:0000256" key="5">
    <source>
        <dbReference type="ARBA" id="ARBA00022801"/>
    </source>
</evidence>
<dbReference type="PANTHER" id="PTHR31737">
    <property type="entry name" value="PROTEIN TOS1"/>
    <property type="match status" value="1"/>
</dbReference>